<protein>
    <submittedName>
        <fullName evidence="1">Uncharacterized protein</fullName>
    </submittedName>
</protein>
<dbReference type="EMBL" id="JXEA01000010">
    <property type="protein sequence ID" value="OLG94789.1"/>
    <property type="molecule type" value="Genomic_DNA"/>
</dbReference>
<sequence length="77" mass="8120">MAPLSKALPSSCTIGPLNWYISLAMPSVYGLVSSPLAPATRTSLNLSWNFSTNSGRNGSVSLPFFAASFHVAWMNGA</sequence>
<organism evidence="1">
    <name type="scientific">Xanthomonas oryzae pv. oryzae</name>
    <dbReference type="NCBI Taxonomy" id="64187"/>
    <lineage>
        <taxon>Bacteria</taxon>
        <taxon>Pseudomonadati</taxon>
        <taxon>Pseudomonadota</taxon>
        <taxon>Gammaproteobacteria</taxon>
        <taxon>Lysobacterales</taxon>
        <taxon>Lysobacteraceae</taxon>
        <taxon>Xanthomonas</taxon>
    </lineage>
</organism>
<gene>
    <name evidence="1" type="ORF">BXO512_01145</name>
</gene>
<dbReference type="AlphaFoldDB" id="A0A854CRU8"/>
<accession>A0A854CRU8</accession>
<reference evidence="1" key="1">
    <citation type="submission" date="2015-01" db="EMBL/GenBank/DDBJ databases">
        <title>Population genomics of rice bacterial leaf blight strains from India.</title>
        <authorList>
            <person name="Midha S."/>
            <person name="Anil M.G."/>
            <person name="Mishra D."/>
            <person name="Brahma K."/>
            <person name="Laha G.S."/>
            <person name="Sundaram R.M."/>
            <person name="Sonti R.V."/>
            <person name="Patil P.B."/>
        </authorList>
    </citation>
    <scope>NUCLEOTIDE SEQUENCE</scope>
    <source>
        <strain evidence="1">BXO512</strain>
    </source>
</reference>
<name>A0A854CRU8_XANOO</name>
<dbReference type="RefSeq" id="WP_041182004.1">
    <property type="nucleotide sequence ID" value="NZ_CP019226.1"/>
</dbReference>
<comment type="caution">
    <text evidence="1">The sequence shown here is derived from an EMBL/GenBank/DDBJ whole genome shotgun (WGS) entry which is preliminary data.</text>
</comment>
<proteinExistence type="predicted"/>
<evidence type="ECO:0000313" key="1">
    <source>
        <dbReference type="EMBL" id="OLG94789.1"/>
    </source>
</evidence>